<evidence type="ECO:0000256" key="1">
    <source>
        <dbReference type="SAM" id="SignalP"/>
    </source>
</evidence>
<dbReference type="Pfam" id="PF13847">
    <property type="entry name" value="Methyltransf_31"/>
    <property type="match status" value="1"/>
</dbReference>
<dbReference type="CDD" id="cd02440">
    <property type="entry name" value="AdoMet_MTases"/>
    <property type="match status" value="1"/>
</dbReference>
<sequence length="234" mass="25945">MIRTLLAALLLVGSSVACAAAPEPYETRAEHDPDGIGKFYLGREIAHVMGPGGVPWLERQQRESEERPQLTIAALEIKPGQTIADLGAGSGYYSFRIAPLVGERGSVLAIDVEPRMLRIISERAQRGGINNITTVLSTPSDPNLEPNSIDLLFMVDVYHELEYPFEVMTKVREALKPGGRVALIEYRAEDPAVMIKPVHKMTERQIVKELTAAGFKHQKTIRTLPLQHLVLFQK</sequence>
<keyword evidence="3" id="KW-0808">Transferase</keyword>
<dbReference type="PROSITE" id="PS51257">
    <property type="entry name" value="PROKAR_LIPOPROTEIN"/>
    <property type="match status" value="1"/>
</dbReference>
<dbReference type="Proteomes" id="UP000445000">
    <property type="component" value="Unassembled WGS sequence"/>
</dbReference>
<feature type="chain" id="PRO_5032840487" evidence="1">
    <location>
        <begin position="20"/>
        <end position="234"/>
    </location>
</feature>
<name>A0A829YIM2_9GAMM</name>
<reference evidence="4" key="1">
    <citation type="submission" date="2020-01" db="EMBL/GenBank/DDBJ databases">
        <title>'Steroidobacter agaridevorans' sp. nov., agar-degrading bacteria isolated from rhizosphere soils.</title>
        <authorList>
            <person name="Ikenaga M."/>
            <person name="Kataoka M."/>
            <person name="Murouchi A."/>
            <person name="Katsuragi S."/>
            <person name="Sakai M."/>
        </authorList>
    </citation>
    <scope>NUCLEOTIDE SEQUENCE [LARGE SCALE GENOMIC DNA]</scope>
    <source>
        <strain evidence="4">YU21-B</strain>
    </source>
</reference>
<dbReference type="EMBL" id="BLJN01000005">
    <property type="protein sequence ID" value="GFE83080.1"/>
    <property type="molecule type" value="Genomic_DNA"/>
</dbReference>
<evidence type="ECO:0000313" key="4">
    <source>
        <dbReference type="Proteomes" id="UP000445000"/>
    </source>
</evidence>
<proteinExistence type="predicted"/>
<dbReference type="Gene3D" id="3.40.50.150">
    <property type="entry name" value="Vaccinia Virus protein VP39"/>
    <property type="match status" value="1"/>
</dbReference>
<dbReference type="InterPro" id="IPR029063">
    <property type="entry name" value="SAM-dependent_MTases_sf"/>
</dbReference>
<organism evidence="3 4">
    <name type="scientific">Steroidobacter agaridevorans</name>
    <dbReference type="NCBI Taxonomy" id="2695856"/>
    <lineage>
        <taxon>Bacteria</taxon>
        <taxon>Pseudomonadati</taxon>
        <taxon>Pseudomonadota</taxon>
        <taxon>Gammaproteobacteria</taxon>
        <taxon>Steroidobacterales</taxon>
        <taxon>Steroidobacteraceae</taxon>
        <taxon>Steroidobacter</taxon>
    </lineage>
</organism>
<dbReference type="PANTHER" id="PTHR43861">
    <property type="entry name" value="TRANS-ACONITATE 2-METHYLTRANSFERASE-RELATED"/>
    <property type="match status" value="1"/>
</dbReference>
<feature type="domain" description="Methyltransferase" evidence="2">
    <location>
        <begin position="78"/>
        <end position="200"/>
    </location>
</feature>
<dbReference type="RefSeq" id="WP_202626901.1">
    <property type="nucleotide sequence ID" value="NZ_BLJN01000005.1"/>
</dbReference>
<accession>A0A829YIM2</accession>
<evidence type="ECO:0000313" key="3">
    <source>
        <dbReference type="EMBL" id="GFE83080.1"/>
    </source>
</evidence>
<gene>
    <name evidence="3" type="ORF">GCM10011487_50800</name>
</gene>
<keyword evidence="1" id="KW-0732">Signal</keyword>
<dbReference type="GO" id="GO:0032259">
    <property type="term" value="P:methylation"/>
    <property type="evidence" value="ECO:0007669"/>
    <property type="project" value="UniProtKB-KW"/>
</dbReference>
<evidence type="ECO:0000259" key="2">
    <source>
        <dbReference type="Pfam" id="PF13847"/>
    </source>
</evidence>
<dbReference type="AlphaFoldDB" id="A0A829YIM2"/>
<dbReference type="GO" id="GO:0008168">
    <property type="term" value="F:methyltransferase activity"/>
    <property type="evidence" value="ECO:0007669"/>
    <property type="project" value="UniProtKB-KW"/>
</dbReference>
<protein>
    <submittedName>
        <fullName evidence="3">Methyltransferase type 11</fullName>
    </submittedName>
</protein>
<feature type="signal peptide" evidence="1">
    <location>
        <begin position="1"/>
        <end position="19"/>
    </location>
</feature>
<keyword evidence="3" id="KW-0489">Methyltransferase</keyword>
<comment type="caution">
    <text evidence="3">The sequence shown here is derived from an EMBL/GenBank/DDBJ whole genome shotgun (WGS) entry which is preliminary data.</text>
</comment>
<dbReference type="SUPFAM" id="SSF53335">
    <property type="entry name" value="S-adenosyl-L-methionine-dependent methyltransferases"/>
    <property type="match status" value="1"/>
</dbReference>
<keyword evidence="4" id="KW-1185">Reference proteome</keyword>
<dbReference type="InterPro" id="IPR025714">
    <property type="entry name" value="Methyltranfer_dom"/>
</dbReference>